<gene>
    <name evidence="2" type="ORF">SAMN05660662_1365</name>
</gene>
<accession>A0A1G7J8W4</accession>
<dbReference type="AlphaFoldDB" id="A0A1G7J8W4"/>
<protein>
    <submittedName>
        <fullName evidence="2">Uncharacterized protein</fullName>
    </submittedName>
</protein>
<keyword evidence="3" id="KW-1185">Reference proteome</keyword>
<name>A0A1G7J8W4_9ACTN</name>
<evidence type="ECO:0000256" key="1">
    <source>
        <dbReference type="SAM" id="SignalP"/>
    </source>
</evidence>
<dbReference type="EMBL" id="FNBT01000002">
    <property type="protein sequence ID" value="SDF21335.1"/>
    <property type="molecule type" value="Genomic_DNA"/>
</dbReference>
<reference evidence="3" key="1">
    <citation type="submission" date="2016-10" db="EMBL/GenBank/DDBJ databases">
        <authorList>
            <person name="Varghese N."/>
            <person name="Submissions S."/>
        </authorList>
    </citation>
    <scope>NUCLEOTIDE SEQUENCE [LARGE SCALE GENOMIC DNA]</scope>
    <source>
        <strain evidence="3">DSM 44268</strain>
    </source>
</reference>
<dbReference type="STRING" id="1550231.SAMN05660662_1365"/>
<dbReference type="Proteomes" id="UP000199406">
    <property type="component" value="Unassembled WGS sequence"/>
</dbReference>
<evidence type="ECO:0000313" key="3">
    <source>
        <dbReference type="Proteomes" id="UP000199406"/>
    </source>
</evidence>
<sequence length="151" mass="15340">MRIAGAVRLGVPTVVLAAVAACASADEPPLAEGTEARASSYEAPADAPTFCSRLASLSELRRLPLSIGTLAAGKDVESRTQVSGVVAELRGVLAVVRSEDGHDGLVTALDGLVRALGQVGDGPLPERVRVAVTAGLEQVDVQAQPTCGFPS</sequence>
<dbReference type="RefSeq" id="WP_091764460.1">
    <property type="nucleotide sequence ID" value="NZ_FNBT01000002.1"/>
</dbReference>
<organism evidence="2 3">
    <name type="scientific">Blastococcus aurantiacus</name>
    <dbReference type="NCBI Taxonomy" id="1550231"/>
    <lineage>
        <taxon>Bacteria</taxon>
        <taxon>Bacillati</taxon>
        <taxon>Actinomycetota</taxon>
        <taxon>Actinomycetes</taxon>
        <taxon>Geodermatophilales</taxon>
        <taxon>Geodermatophilaceae</taxon>
        <taxon>Blastococcus</taxon>
    </lineage>
</organism>
<feature type="signal peptide" evidence="1">
    <location>
        <begin position="1"/>
        <end position="17"/>
    </location>
</feature>
<dbReference type="OrthoDB" id="5194738at2"/>
<proteinExistence type="predicted"/>
<feature type="chain" id="PRO_5038924536" evidence="1">
    <location>
        <begin position="18"/>
        <end position="151"/>
    </location>
</feature>
<evidence type="ECO:0000313" key="2">
    <source>
        <dbReference type="EMBL" id="SDF21335.1"/>
    </source>
</evidence>
<dbReference type="PROSITE" id="PS51257">
    <property type="entry name" value="PROKAR_LIPOPROTEIN"/>
    <property type="match status" value="1"/>
</dbReference>
<keyword evidence="1" id="KW-0732">Signal</keyword>